<evidence type="ECO:0000256" key="6">
    <source>
        <dbReference type="ARBA" id="ARBA00023004"/>
    </source>
</evidence>
<evidence type="ECO:0000256" key="3">
    <source>
        <dbReference type="ARBA" id="ARBA00007718"/>
    </source>
</evidence>
<dbReference type="InterPro" id="IPR033644">
    <property type="entry name" value="Ferrochelatase_C"/>
</dbReference>
<evidence type="ECO:0000313" key="14">
    <source>
        <dbReference type="Proteomes" id="UP000243515"/>
    </source>
</evidence>
<reference evidence="13 14" key="1">
    <citation type="journal article" date="2015" name="Environ. Microbiol.">
        <title>Metagenome sequence of Elaphomyces granulatus from sporocarp tissue reveals Ascomycota ectomycorrhizal fingerprints of genome expansion and a Proteobacteria-rich microbiome.</title>
        <authorList>
            <person name="Quandt C.A."/>
            <person name="Kohler A."/>
            <person name="Hesse C.N."/>
            <person name="Sharpton T.J."/>
            <person name="Martin F."/>
            <person name="Spatafora J.W."/>
        </authorList>
    </citation>
    <scope>NUCLEOTIDE SEQUENCE [LARGE SCALE GENOMIC DNA]</scope>
    <source>
        <strain evidence="13 14">OSC145934</strain>
    </source>
</reference>
<dbReference type="NCBIfam" id="TIGR00109">
    <property type="entry name" value="hemH"/>
    <property type="match status" value="1"/>
</dbReference>
<dbReference type="OrthoDB" id="1323at2759"/>
<dbReference type="CDD" id="cd03411">
    <property type="entry name" value="Ferrochelatase_N"/>
    <property type="match status" value="1"/>
</dbReference>
<dbReference type="FunFam" id="3.40.50.1400:FF:000003">
    <property type="entry name" value="Ferrochelatase"/>
    <property type="match status" value="1"/>
</dbReference>
<proteinExistence type="inferred from homology"/>
<dbReference type="PROSITE" id="PS00534">
    <property type="entry name" value="FERROCHELATASE"/>
    <property type="match status" value="1"/>
</dbReference>
<evidence type="ECO:0000256" key="4">
    <source>
        <dbReference type="ARBA" id="ARBA00022792"/>
    </source>
</evidence>
<evidence type="ECO:0000256" key="7">
    <source>
        <dbReference type="ARBA" id="ARBA00023128"/>
    </source>
</evidence>
<comment type="caution">
    <text evidence="13">The sequence shown here is derived from an EMBL/GenBank/DDBJ whole genome shotgun (WGS) entry which is preliminary data.</text>
</comment>
<evidence type="ECO:0000256" key="9">
    <source>
        <dbReference type="ARBA" id="ARBA00023136"/>
    </source>
</evidence>
<dbReference type="GO" id="GO:0004325">
    <property type="term" value="F:ferrochelatase activity"/>
    <property type="evidence" value="ECO:0007669"/>
    <property type="project" value="UniProtKB-UniRule"/>
</dbReference>
<keyword evidence="9" id="KW-0472">Membrane</keyword>
<keyword evidence="10 12" id="KW-0456">Lyase</keyword>
<comment type="function">
    <text evidence="12">Catalyzes the ferrous insertion into protoporphyrin IX.</text>
</comment>
<organism evidence="13 14">
    <name type="scientific">Elaphomyces granulatus</name>
    <dbReference type="NCBI Taxonomy" id="519963"/>
    <lineage>
        <taxon>Eukaryota</taxon>
        <taxon>Fungi</taxon>
        <taxon>Dikarya</taxon>
        <taxon>Ascomycota</taxon>
        <taxon>Pezizomycotina</taxon>
        <taxon>Eurotiomycetes</taxon>
        <taxon>Eurotiomycetidae</taxon>
        <taxon>Eurotiales</taxon>
        <taxon>Elaphomycetaceae</taxon>
        <taxon>Elaphomyces</taxon>
    </lineage>
</organism>
<keyword evidence="8 12" id="KW-0350">Heme biosynthesis</keyword>
<keyword evidence="4 12" id="KW-0999">Mitochondrion inner membrane</keyword>
<keyword evidence="11 12" id="KW-0627">Porphyrin biosynthesis</keyword>
<sequence length="418" mass="46896">MAPRSPLLRSPLVHSGVQFMEQSFLKYVPCQRSRLATTAPSLNYAMTGSKGPTAMVFLNMGGPSKTDDVEDFLTRLFADGDLIPLGRLQAYIAPLLARRRTPKIQRQYADIGGGSPIRRWSEHQCQEMCKILDKLSPVTAPHKPYISFRYASPLTEDMYIKLLEDGFGGGNGGRAVAFTQYPQYSCSTTGSSLNELWKWRNRLEGKHANNDTLGTIQWSVIDRWPTHPGLVEAFAKNIEEQLATYPEDRRNAVVLLFSAHSLPMSVVNRGDPYPAEVAATVHAVMQRLRFSNPYRLCWQSQVGPSAWLGAQTSHTVQEYVKRGQTDLILVPIAFTSDHIETLYELDREVIHEANHPGVKRAESLNGNPIFIRALADIALDHMQRGEKCSTQMTLRCQGCKNERCLEQKKFFAGSALVR</sequence>
<dbReference type="GO" id="GO:0005743">
    <property type="term" value="C:mitochondrial inner membrane"/>
    <property type="evidence" value="ECO:0007669"/>
    <property type="project" value="UniProtKB-SubCell"/>
</dbReference>
<keyword evidence="6 12" id="KW-0408">Iron</keyword>
<dbReference type="EC" id="4.98.1.1" evidence="12"/>
<dbReference type="SUPFAM" id="SSF53800">
    <property type="entry name" value="Chelatase"/>
    <property type="match status" value="1"/>
</dbReference>
<dbReference type="AlphaFoldDB" id="A0A232M023"/>
<dbReference type="HAMAP" id="MF_00323">
    <property type="entry name" value="Ferrochelatase"/>
    <property type="match status" value="1"/>
</dbReference>
<dbReference type="PANTHER" id="PTHR11108">
    <property type="entry name" value="FERROCHELATASE"/>
    <property type="match status" value="1"/>
</dbReference>
<keyword evidence="7" id="KW-0496">Mitochondrion</keyword>
<dbReference type="InterPro" id="IPR019772">
    <property type="entry name" value="Ferrochelatase_AS"/>
</dbReference>
<gene>
    <name evidence="13" type="ORF">Egran_02797</name>
</gene>
<evidence type="ECO:0000256" key="12">
    <source>
        <dbReference type="RuleBase" id="RU000607"/>
    </source>
</evidence>
<dbReference type="InterPro" id="IPR033659">
    <property type="entry name" value="Ferrochelatase_N"/>
</dbReference>
<evidence type="ECO:0000256" key="2">
    <source>
        <dbReference type="ARBA" id="ARBA00004943"/>
    </source>
</evidence>
<keyword evidence="14" id="KW-1185">Reference proteome</keyword>
<dbReference type="UniPathway" id="UPA00252">
    <property type="reaction ID" value="UER00325"/>
</dbReference>
<dbReference type="EMBL" id="NPHW01003530">
    <property type="protein sequence ID" value="OXV09437.1"/>
    <property type="molecule type" value="Genomic_DNA"/>
</dbReference>
<dbReference type="GO" id="GO:0051537">
    <property type="term" value="F:2 iron, 2 sulfur cluster binding"/>
    <property type="evidence" value="ECO:0007669"/>
    <property type="project" value="EnsemblFungi"/>
</dbReference>
<name>A0A232M023_9EURO</name>
<accession>A0A232M023</accession>
<evidence type="ECO:0000256" key="10">
    <source>
        <dbReference type="ARBA" id="ARBA00023239"/>
    </source>
</evidence>
<comment type="subcellular location">
    <subcellularLocation>
        <location evidence="1">Mitochondrion inner membrane</location>
        <topology evidence="1">Peripheral membrane protein</topology>
        <orientation evidence="1">Matrix side</orientation>
    </subcellularLocation>
</comment>
<protein>
    <recommendedName>
        <fullName evidence="12">Ferrochelatase</fullName>
        <ecNumber evidence="12">4.98.1.1</ecNumber>
    </recommendedName>
</protein>
<dbReference type="GO" id="GO:0006783">
    <property type="term" value="P:heme biosynthetic process"/>
    <property type="evidence" value="ECO:0007669"/>
    <property type="project" value="UniProtKB-UniRule"/>
</dbReference>
<evidence type="ECO:0000256" key="8">
    <source>
        <dbReference type="ARBA" id="ARBA00023133"/>
    </source>
</evidence>
<dbReference type="InterPro" id="IPR001015">
    <property type="entry name" value="Ferrochelatase"/>
</dbReference>
<comment type="catalytic activity">
    <reaction evidence="12">
        <text>heme b + 2 H(+) = protoporphyrin IX + Fe(2+)</text>
        <dbReference type="Rhea" id="RHEA:22584"/>
        <dbReference type="ChEBI" id="CHEBI:15378"/>
        <dbReference type="ChEBI" id="CHEBI:29033"/>
        <dbReference type="ChEBI" id="CHEBI:57306"/>
        <dbReference type="ChEBI" id="CHEBI:60344"/>
        <dbReference type="EC" id="4.98.1.1"/>
    </reaction>
</comment>
<evidence type="ECO:0000256" key="1">
    <source>
        <dbReference type="ARBA" id="ARBA00004443"/>
    </source>
</evidence>
<comment type="similarity">
    <text evidence="3 12">Belongs to the ferrochelatase family.</text>
</comment>
<evidence type="ECO:0000256" key="5">
    <source>
        <dbReference type="ARBA" id="ARBA00022946"/>
    </source>
</evidence>
<comment type="pathway">
    <text evidence="2 12">Porphyrin-containing compound metabolism; protoheme biosynthesis; protoheme from protoporphyrin-IX: step 1/1.</text>
</comment>
<dbReference type="Proteomes" id="UP000243515">
    <property type="component" value="Unassembled WGS sequence"/>
</dbReference>
<dbReference type="Pfam" id="PF00762">
    <property type="entry name" value="Ferrochelatase"/>
    <property type="match status" value="1"/>
</dbReference>
<evidence type="ECO:0000313" key="13">
    <source>
        <dbReference type="EMBL" id="OXV09437.1"/>
    </source>
</evidence>
<dbReference type="CDD" id="cd00419">
    <property type="entry name" value="Ferrochelatase_C"/>
    <property type="match status" value="1"/>
</dbReference>
<dbReference type="PANTHER" id="PTHR11108:SF1">
    <property type="entry name" value="FERROCHELATASE, MITOCHONDRIAL"/>
    <property type="match status" value="1"/>
</dbReference>
<dbReference type="Gene3D" id="3.40.50.1400">
    <property type="match status" value="2"/>
</dbReference>
<evidence type="ECO:0000256" key="11">
    <source>
        <dbReference type="ARBA" id="ARBA00023244"/>
    </source>
</evidence>
<keyword evidence="5" id="KW-0809">Transit peptide</keyword>